<feature type="region of interest" description="Disordered" evidence="1">
    <location>
        <begin position="42"/>
        <end position="93"/>
    </location>
</feature>
<name>A0ABW7I4X0_9RHOB</name>
<evidence type="ECO:0000256" key="1">
    <source>
        <dbReference type="SAM" id="MobiDB-lite"/>
    </source>
</evidence>
<protein>
    <recommendedName>
        <fullName evidence="4">TFIIB zinc-binding</fullName>
    </recommendedName>
</protein>
<comment type="caution">
    <text evidence="2">The sequence shown here is derived from an EMBL/GenBank/DDBJ whole genome shotgun (WGS) entry which is preliminary data.</text>
</comment>
<accession>A0ABW7I4X0</accession>
<evidence type="ECO:0000313" key="2">
    <source>
        <dbReference type="EMBL" id="MFH0253214.1"/>
    </source>
</evidence>
<feature type="compositionally biased region" description="Basic and acidic residues" evidence="1">
    <location>
        <begin position="66"/>
        <end position="85"/>
    </location>
</feature>
<evidence type="ECO:0000313" key="3">
    <source>
        <dbReference type="Proteomes" id="UP001607157"/>
    </source>
</evidence>
<proteinExistence type="predicted"/>
<organism evidence="2 3">
    <name type="scientific">Roseovarius aquimarinus</name>
    <dbReference type="NCBI Taxonomy" id="1229156"/>
    <lineage>
        <taxon>Bacteria</taxon>
        <taxon>Pseudomonadati</taxon>
        <taxon>Pseudomonadota</taxon>
        <taxon>Alphaproteobacteria</taxon>
        <taxon>Rhodobacterales</taxon>
        <taxon>Roseobacteraceae</taxon>
        <taxon>Roseovarius</taxon>
    </lineage>
</organism>
<keyword evidence="3" id="KW-1185">Reference proteome</keyword>
<sequence>MRKIATCCYCGTRAALVLRGESRHELSCAACGAPLHEMKAMPCDQQERGRAHRASAPRRRPAPHPYDLRREDEEERRRAEAERYRQPKPRRKRRKPFLRKAFEEIWDIVEDIID</sequence>
<reference evidence="2 3" key="1">
    <citation type="submission" date="2024-10" db="EMBL/GenBank/DDBJ databases">
        <authorList>
            <person name="Yang X.-N."/>
        </authorList>
    </citation>
    <scope>NUCLEOTIDE SEQUENCE [LARGE SCALE GENOMIC DNA]</scope>
    <source>
        <strain evidence="2 3">CAU 1059</strain>
    </source>
</reference>
<gene>
    <name evidence="2" type="ORF">ACGRVM_04885</name>
</gene>
<feature type="compositionally biased region" description="Basic residues" evidence="1">
    <location>
        <begin position="50"/>
        <end position="62"/>
    </location>
</feature>
<dbReference type="RefSeq" id="WP_377168118.1">
    <property type="nucleotide sequence ID" value="NZ_JBHTJC010000001.1"/>
</dbReference>
<dbReference type="Proteomes" id="UP001607157">
    <property type="component" value="Unassembled WGS sequence"/>
</dbReference>
<dbReference type="EMBL" id="JBIHMM010000001">
    <property type="protein sequence ID" value="MFH0253214.1"/>
    <property type="molecule type" value="Genomic_DNA"/>
</dbReference>
<evidence type="ECO:0008006" key="4">
    <source>
        <dbReference type="Google" id="ProtNLM"/>
    </source>
</evidence>